<dbReference type="Pfam" id="PF02995">
    <property type="entry name" value="DUF229"/>
    <property type="match status" value="1"/>
</dbReference>
<dbReference type="GO" id="GO:0005615">
    <property type="term" value="C:extracellular space"/>
    <property type="evidence" value="ECO:0007669"/>
    <property type="project" value="TreeGrafter"/>
</dbReference>
<name>A0A3P7FZY0_WUCBA</name>
<dbReference type="PANTHER" id="PTHR10974">
    <property type="entry name" value="FI08016P-RELATED"/>
    <property type="match status" value="1"/>
</dbReference>
<dbReference type="OMA" id="KATMEYN"/>
<evidence type="ECO:0000313" key="2">
    <source>
        <dbReference type="Proteomes" id="UP000270924"/>
    </source>
</evidence>
<dbReference type="InParanoid" id="A0A3P7FZY0"/>
<protein>
    <submittedName>
        <fullName evidence="1">Uncharacterized protein</fullName>
    </submittedName>
</protein>
<gene>
    <name evidence="1" type="ORF">WBA_LOCUS9261</name>
</gene>
<sequence length="138" mass="16176">MGDHGNRIGSIQRTYIGRIEERAPLFSIRLPDAFTYKYQEETRNLKMNMKSLMDEVVNKDRTCEDAGIPQNFCLCMERRNLRRLNSTSTEFKNLTELARNIIAKSDCFDVKHLQIVSERIDVYAINQMVRQGLRNQTE</sequence>
<reference evidence="1 2" key="1">
    <citation type="submission" date="2018-11" db="EMBL/GenBank/DDBJ databases">
        <authorList>
            <consortium name="Pathogen Informatics"/>
        </authorList>
    </citation>
    <scope>NUCLEOTIDE SEQUENCE [LARGE SCALE GENOMIC DNA]</scope>
</reference>
<dbReference type="EMBL" id="UYWW01008838">
    <property type="protein sequence ID" value="VDM16098.1"/>
    <property type="molecule type" value="Genomic_DNA"/>
</dbReference>
<accession>A0A3P7FZY0</accession>
<dbReference type="Proteomes" id="UP000270924">
    <property type="component" value="Unassembled WGS sequence"/>
</dbReference>
<dbReference type="InterPro" id="IPR004245">
    <property type="entry name" value="DUF229"/>
</dbReference>
<dbReference type="PANTHER" id="PTHR10974:SF6">
    <property type="entry name" value="PROTEIN CBG19234"/>
    <property type="match status" value="1"/>
</dbReference>
<evidence type="ECO:0000313" key="1">
    <source>
        <dbReference type="EMBL" id="VDM16098.1"/>
    </source>
</evidence>
<organism evidence="1 2">
    <name type="scientific">Wuchereria bancrofti</name>
    <dbReference type="NCBI Taxonomy" id="6293"/>
    <lineage>
        <taxon>Eukaryota</taxon>
        <taxon>Metazoa</taxon>
        <taxon>Ecdysozoa</taxon>
        <taxon>Nematoda</taxon>
        <taxon>Chromadorea</taxon>
        <taxon>Rhabditida</taxon>
        <taxon>Spirurina</taxon>
        <taxon>Spiruromorpha</taxon>
        <taxon>Filarioidea</taxon>
        <taxon>Onchocercidae</taxon>
        <taxon>Wuchereria</taxon>
    </lineage>
</organism>
<dbReference type="AlphaFoldDB" id="A0A3P7FZY0"/>
<proteinExistence type="predicted"/>
<keyword evidence="2" id="KW-1185">Reference proteome</keyword>
<dbReference type="OrthoDB" id="413313at2759"/>